<keyword evidence="5" id="KW-0169">Cobalamin biosynthesis</keyword>
<evidence type="ECO:0000256" key="2">
    <source>
        <dbReference type="ARBA" id="ARBA00003444"/>
    </source>
</evidence>
<dbReference type="GeneID" id="96952141"/>
<dbReference type="GO" id="GO:0048472">
    <property type="term" value="F:threonine-phosphate decarboxylase activity"/>
    <property type="evidence" value="ECO:0007669"/>
    <property type="project" value="UniProtKB-EC"/>
</dbReference>
<evidence type="ECO:0000256" key="4">
    <source>
        <dbReference type="ARBA" id="ARBA00012285"/>
    </source>
</evidence>
<comment type="function">
    <text evidence="2">Decarboxylates L-threonine-O-3-phosphate to yield (R)-1-amino-2-propanol O-2-phosphate, the precursor for the linkage between the nucleotide loop and the corrin ring in cobalamin.</text>
</comment>
<dbReference type="PANTHER" id="PTHR42885">
    <property type="entry name" value="HISTIDINOL-PHOSPHATE AMINOTRANSFERASE-RELATED"/>
    <property type="match status" value="1"/>
</dbReference>
<dbReference type="EC" id="4.1.1.81" evidence="4"/>
<comment type="catalytic activity">
    <reaction evidence="9">
        <text>O-phospho-L-threonine + H(+) = (R)-1-aminopropan-2-yl phosphate + CO2</text>
        <dbReference type="Rhea" id="RHEA:11492"/>
        <dbReference type="ChEBI" id="CHEBI:15378"/>
        <dbReference type="ChEBI" id="CHEBI:16526"/>
        <dbReference type="ChEBI" id="CHEBI:58563"/>
        <dbReference type="ChEBI" id="CHEBI:58675"/>
        <dbReference type="EC" id="4.1.1.81"/>
    </reaction>
</comment>
<dbReference type="PANTHER" id="PTHR42885:SF1">
    <property type="entry name" value="THREONINE-PHOSPHATE DECARBOXYLASE"/>
    <property type="match status" value="1"/>
</dbReference>
<evidence type="ECO:0000259" key="10">
    <source>
        <dbReference type="Pfam" id="PF00155"/>
    </source>
</evidence>
<evidence type="ECO:0000256" key="6">
    <source>
        <dbReference type="ARBA" id="ARBA00022898"/>
    </source>
</evidence>
<dbReference type="GO" id="GO:0009236">
    <property type="term" value="P:cobalamin biosynthetic process"/>
    <property type="evidence" value="ECO:0007669"/>
    <property type="project" value="UniProtKB-KW"/>
</dbReference>
<evidence type="ECO:0000256" key="8">
    <source>
        <dbReference type="ARBA" id="ARBA00029996"/>
    </source>
</evidence>
<dbReference type="InterPro" id="IPR015424">
    <property type="entry name" value="PyrdxlP-dep_Trfase"/>
</dbReference>
<dbReference type="AlphaFoldDB" id="A0ABD5ZTB0"/>
<evidence type="ECO:0000313" key="11">
    <source>
        <dbReference type="EMBL" id="MFC7253853.1"/>
    </source>
</evidence>
<dbReference type="RefSeq" id="WP_379701924.1">
    <property type="nucleotide sequence ID" value="NZ_JBHTAT010000001.1"/>
</dbReference>
<keyword evidence="7 11" id="KW-0456">Lyase</keyword>
<evidence type="ECO:0000256" key="9">
    <source>
        <dbReference type="ARBA" id="ARBA00048531"/>
    </source>
</evidence>
<dbReference type="InterPro" id="IPR015421">
    <property type="entry name" value="PyrdxlP-dep_Trfase_major"/>
</dbReference>
<dbReference type="PROSITE" id="PS00105">
    <property type="entry name" value="AA_TRANSFER_CLASS_1"/>
    <property type="match status" value="1"/>
</dbReference>
<dbReference type="InterPro" id="IPR005860">
    <property type="entry name" value="CobD"/>
</dbReference>
<dbReference type="SUPFAM" id="SSF53383">
    <property type="entry name" value="PLP-dependent transferases"/>
    <property type="match status" value="1"/>
</dbReference>
<name>A0ABD5ZTB0_9EURY</name>
<keyword evidence="12" id="KW-1185">Reference proteome</keyword>
<dbReference type="InterPro" id="IPR004839">
    <property type="entry name" value="Aminotransferase_I/II_large"/>
</dbReference>
<dbReference type="Gene3D" id="3.40.640.10">
    <property type="entry name" value="Type I PLP-dependent aspartate aminotransferase-like (Major domain)"/>
    <property type="match status" value="1"/>
</dbReference>
<reference evidence="11 12" key="1">
    <citation type="journal article" date="2019" name="Int. J. Syst. Evol. Microbiol.">
        <title>The Global Catalogue of Microorganisms (GCM) 10K type strain sequencing project: providing services to taxonomists for standard genome sequencing and annotation.</title>
        <authorList>
            <consortium name="The Broad Institute Genomics Platform"/>
            <consortium name="The Broad Institute Genome Sequencing Center for Infectious Disease"/>
            <person name="Wu L."/>
            <person name="Ma J."/>
        </authorList>
    </citation>
    <scope>NUCLEOTIDE SEQUENCE [LARGE SCALE GENOMIC DNA]</scope>
    <source>
        <strain evidence="11 12">GX21</strain>
    </source>
</reference>
<evidence type="ECO:0000256" key="5">
    <source>
        <dbReference type="ARBA" id="ARBA00022573"/>
    </source>
</evidence>
<dbReference type="CDD" id="cd00609">
    <property type="entry name" value="AAT_like"/>
    <property type="match status" value="1"/>
</dbReference>
<evidence type="ECO:0000256" key="3">
    <source>
        <dbReference type="ARBA" id="ARBA00004953"/>
    </source>
</evidence>
<dbReference type="Pfam" id="PF00155">
    <property type="entry name" value="Aminotran_1_2"/>
    <property type="match status" value="1"/>
</dbReference>
<evidence type="ECO:0000256" key="1">
    <source>
        <dbReference type="ARBA" id="ARBA00001933"/>
    </source>
</evidence>
<keyword evidence="6" id="KW-0663">Pyridoxal phosphate</keyword>
<evidence type="ECO:0000256" key="7">
    <source>
        <dbReference type="ARBA" id="ARBA00023239"/>
    </source>
</evidence>
<dbReference type="NCBIfam" id="TIGR01140">
    <property type="entry name" value="L_thr_O3P_dcar"/>
    <property type="match status" value="1"/>
</dbReference>
<comment type="caution">
    <text evidence="11">The sequence shown here is derived from an EMBL/GenBank/DDBJ whole genome shotgun (WGS) entry which is preliminary data.</text>
</comment>
<dbReference type="EMBL" id="JBHTAT010000001">
    <property type="protein sequence ID" value="MFC7253853.1"/>
    <property type="molecule type" value="Genomic_DNA"/>
</dbReference>
<evidence type="ECO:0000313" key="12">
    <source>
        <dbReference type="Proteomes" id="UP001596434"/>
    </source>
</evidence>
<dbReference type="InterPro" id="IPR015422">
    <property type="entry name" value="PyrdxlP-dep_Trfase_small"/>
</dbReference>
<sequence>MNPDAVAGVERVPHGGATDATILDFSANTNPERPSGIVSVYESAYGAATHYPNDDYCEFRTAAGEYLGCEPRAVVPTAGGSAALRLAFEVTLGGDDDALLPRPSFGEYEREVRLQGAEPTVVDHDDLLWTDPEPYDVAVICNPNNPTGEAHPLADVRAYAEECRAADTVLIVDEAFLDFTDHRTLAGEPGVVVARSLTKMFGLPGLRVGMAVARGHLRERLEAARPVWGLSTPAADVGAYCLRQTRFVARTRDRVRRERERMTDALEPAFDVWPSEAPFLLLDVGDRTVEDVVDAARRNGIAIRDATTFDGLDSHVRVAVRRPDENDRLVAALLE</sequence>
<comment type="cofactor">
    <cofactor evidence="1">
        <name>pyridoxal 5'-phosphate</name>
        <dbReference type="ChEBI" id="CHEBI:597326"/>
    </cofactor>
</comment>
<organism evidence="11 12">
    <name type="scientific">Haloplanus litoreus</name>
    <dbReference type="NCBI Taxonomy" id="767515"/>
    <lineage>
        <taxon>Archaea</taxon>
        <taxon>Methanobacteriati</taxon>
        <taxon>Methanobacteriota</taxon>
        <taxon>Stenosarchaea group</taxon>
        <taxon>Halobacteria</taxon>
        <taxon>Halobacteriales</taxon>
        <taxon>Haloferacaceae</taxon>
        <taxon>Haloplanus</taxon>
    </lineage>
</organism>
<dbReference type="Proteomes" id="UP001596434">
    <property type="component" value="Unassembled WGS sequence"/>
</dbReference>
<proteinExistence type="predicted"/>
<feature type="domain" description="Aminotransferase class I/classII large" evidence="10">
    <location>
        <begin position="43"/>
        <end position="333"/>
    </location>
</feature>
<protein>
    <recommendedName>
        <fullName evidence="4">threonine-phosphate decarboxylase</fullName>
        <ecNumber evidence="4">4.1.1.81</ecNumber>
    </recommendedName>
    <alternativeName>
        <fullName evidence="8">L-threonine-O-3-phosphate decarboxylase</fullName>
    </alternativeName>
</protein>
<comment type="pathway">
    <text evidence="3">Cofactor biosynthesis; adenosylcobalamin biosynthesis.</text>
</comment>
<gene>
    <name evidence="11" type="primary">cobD</name>
    <name evidence="11" type="ORF">ACFQKE_00780</name>
</gene>
<accession>A0ABD5ZTB0</accession>
<dbReference type="Gene3D" id="3.90.1150.10">
    <property type="entry name" value="Aspartate Aminotransferase, domain 1"/>
    <property type="match status" value="1"/>
</dbReference>
<dbReference type="InterPro" id="IPR004838">
    <property type="entry name" value="NHTrfase_class1_PyrdxlP-BS"/>
</dbReference>